<accession>A0ABR7QA42</accession>
<proteinExistence type="predicted"/>
<sequence length="161" mass="18640">MVLFFSCKLISEKEILVKPSEIGIYYDDSAEKMVILNSGKHNIPRSAALYNYSLEDVHVKENIVALTKDAKQIACKVDYWYNLNSKAIRKLHVKVGVDFNRNLVLPKIRSIMRKSSSVYDFADIEVAEIEKEIISILKNDIEFSELIKTKSFKLKIEPYKY</sequence>
<evidence type="ECO:0000313" key="2">
    <source>
        <dbReference type="EMBL" id="MBC8755405.1"/>
    </source>
</evidence>
<dbReference type="EMBL" id="JACGWS010000007">
    <property type="protein sequence ID" value="MBC8755405.1"/>
    <property type="molecule type" value="Genomic_DNA"/>
</dbReference>
<evidence type="ECO:0000259" key="1">
    <source>
        <dbReference type="Pfam" id="PF01145"/>
    </source>
</evidence>
<feature type="domain" description="Band 7" evidence="1">
    <location>
        <begin position="17"/>
        <end position="138"/>
    </location>
</feature>
<dbReference type="RefSeq" id="WP_187562458.1">
    <property type="nucleotide sequence ID" value="NZ_JACGWS010000007.1"/>
</dbReference>
<gene>
    <name evidence="2" type="ORF">H2O64_12010</name>
</gene>
<name>A0ABR7QA42_9FLAO</name>
<reference evidence="2 3" key="1">
    <citation type="submission" date="2020-07" db="EMBL/GenBank/DDBJ databases">
        <title>Description of Kordia aestuariivivens sp. nov., isolated from a tidal flat.</title>
        <authorList>
            <person name="Park S."/>
            <person name="Yoon J.-H."/>
        </authorList>
    </citation>
    <scope>NUCLEOTIDE SEQUENCE [LARGE SCALE GENOMIC DNA]</scope>
    <source>
        <strain evidence="2 3">YSTF-M3</strain>
    </source>
</reference>
<evidence type="ECO:0000313" key="3">
    <source>
        <dbReference type="Proteomes" id="UP000619238"/>
    </source>
</evidence>
<organism evidence="2 3">
    <name type="scientific">Kordia aestuariivivens</name>
    <dbReference type="NCBI Taxonomy" id="2759037"/>
    <lineage>
        <taxon>Bacteria</taxon>
        <taxon>Pseudomonadati</taxon>
        <taxon>Bacteroidota</taxon>
        <taxon>Flavobacteriia</taxon>
        <taxon>Flavobacteriales</taxon>
        <taxon>Flavobacteriaceae</taxon>
        <taxon>Kordia</taxon>
    </lineage>
</organism>
<dbReference type="InterPro" id="IPR001107">
    <property type="entry name" value="Band_7"/>
</dbReference>
<keyword evidence="3" id="KW-1185">Reference proteome</keyword>
<dbReference type="Pfam" id="PF01145">
    <property type="entry name" value="Band_7"/>
    <property type="match status" value="1"/>
</dbReference>
<protein>
    <recommendedName>
        <fullName evidence="1">Band 7 domain-containing protein</fullName>
    </recommendedName>
</protein>
<comment type="caution">
    <text evidence="2">The sequence shown here is derived from an EMBL/GenBank/DDBJ whole genome shotgun (WGS) entry which is preliminary data.</text>
</comment>
<dbReference type="Proteomes" id="UP000619238">
    <property type="component" value="Unassembled WGS sequence"/>
</dbReference>